<dbReference type="Pfam" id="PF00005">
    <property type="entry name" value="ABC_tran"/>
    <property type="match status" value="1"/>
</dbReference>
<evidence type="ECO:0000256" key="10">
    <source>
        <dbReference type="SAM" id="Phobius"/>
    </source>
</evidence>
<evidence type="ECO:0000256" key="5">
    <source>
        <dbReference type="ARBA" id="ARBA00022741"/>
    </source>
</evidence>
<dbReference type="InterPro" id="IPR003439">
    <property type="entry name" value="ABC_transporter-like_ATP-bd"/>
</dbReference>
<evidence type="ECO:0000256" key="1">
    <source>
        <dbReference type="ARBA" id="ARBA00004651"/>
    </source>
</evidence>
<dbReference type="GO" id="GO:0034040">
    <property type="term" value="F:ATPase-coupled lipid transmembrane transporter activity"/>
    <property type="evidence" value="ECO:0007669"/>
    <property type="project" value="TreeGrafter"/>
</dbReference>
<dbReference type="PROSITE" id="PS00211">
    <property type="entry name" value="ABC_TRANSPORTER_1"/>
    <property type="match status" value="1"/>
</dbReference>
<keyword evidence="3" id="KW-1003">Cell membrane</keyword>
<dbReference type="PROSITE" id="PS50929">
    <property type="entry name" value="ABC_TM1F"/>
    <property type="match status" value="1"/>
</dbReference>
<feature type="domain" description="ABC transmembrane type-1" evidence="12">
    <location>
        <begin position="39"/>
        <end position="318"/>
    </location>
</feature>
<evidence type="ECO:0000313" key="13">
    <source>
        <dbReference type="EMBL" id="MBD2866511.1"/>
    </source>
</evidence>
<sequence>MAPLLPYLKKMHHVVGFKLYVNFFSMMIISSLEGAAIYLLIPMLGVIGVLSVDVGPIPLIAWMNQGFAHIPETLQLLVILLSFIVIVTIQAFLQRSQTIQNSKIQQMFIKSLRFETYRAILQSNWSLFVKKRRADFTHMMTHEIANVSQGTVSALGLGTNLVFTGIQIVFALWLSVKLTLFVLVSGILLALFSRKFIRKAKHLGENITLLARTYTAGVTEHFNGIKDIKSNTLEEHHYTWFTRLGNKMEATYVQFSRLQTTSQFVYRVVSTLLIAMFIWVSIKLLRAEPGQLMLVILIFTRLWPRFTSIQSSWQQIVSTFPAFESLSGLHRECADAKELDIDRHGQAVTTVRMEQSIECRHLFYRYDPHEPVYALHDVSFQIVANSMTAVVGKSGAGKSTLIDLLIGLIEPERGEIRIDGIPLTSANRPSIRGAISYVSQDPFLFHATVRENLLMVVPGATEEELWEALRFSASDEFVSKLPQGLDTVIGDRGIKLSGGERQRLVLARAILRKPLILVLDEATSALDHENETKIQEALDRLKGKMTLIVIAHRLSTIRNADQVIVLENGRIIQQGEYQKLSDETRGTFSKMLASG</sequence>
<dbReference type="PANTHER" id="PTHR24221">
    <property type="entry name" value="ATP-BINDING CASSETTE SUB-FAMILY B"/>
    <property type="match status" value="1"/>
</dbReference>
<comment type="caution">
    <text evidence="13">The sequence shown here is derived from an EMBL/GenBank/DDBJ whole genome shotgun (WGS) entry which is preliminary data.</text>
</comment>
<dbReference type="EMBL" id="JACXJA010000061">
    <property type="protein sequence ID" value="MBD2866511.1"/>
    <property type="molecule type" value="Genomic_DNA"/>
</dbReference>
<evidence type="ECO:0000259" key="11">
    <source>
        <dbReference type="PROSITE" id="PS50893"/>
    </source>
</evidence>
<dbReference type="GO" id="GO:0005524">
    <property type="term" value="F:ATP binding"/>
    <property type="evidence" value="ECO:0007669"/>
    <property type="project" value="UniProtKB-KW"/>
</dbReference>
<feature type="transmembrane region" description="Helical" evidence="10">
    <location>
        <begin position="12"/>
        <end position="29"/>
    </location>
</feature>
<feature type="transmembrane region" description="Helical" evidence="10">
    <location>
        <begin position="168"/>
        <end position="192"/>
    </location>
</feature>
<evidence type="ECO:0000259" key="12">
    <source>
        <dbReference type="PROSITE" id="PS50929"/>
    </source>
</evidence>
<dbReference type="Pfam" id="PF00664">
    <property type="entry name" value="ABC_membrane"/>
    <property type="match status" value="1"/>
</dbReference>
<keyword evidence="5" id="KW-0547">Nucleotide-binding</keyword>
<evidence type="ECO:0000256" key="2">
    <source>
        <dbReference type="ARBA" id="ARBA00022448"/>
    </source>
</evidence>
<keyword evidence="9 10" id="KW-0472">Membrane</keyword>
<dbReference type="SUPFAM" id="SSF90123">
    <property type="entry name" value="ABC transporter transmembrane region"/>
    <property type="match status" value="1"/>
</dbReference>
<evidence type="ECO:0000256" key="4">
    <source>
        <dbReference type="ARBA" id="ARBA00022692"/>
    </source>
</evidence>
<evidence type="ECO:0000256" key="6">
    <source>
        <dbReference type="ARBA" id="ARBA00022807"/>
    </source>
</evidence>
<reference evidence="13" key="1">
    <citation type="submission" date="2020-09" db="EMBL/GenBank/DDBJ databases">
        <title>A novel bacterium of genus Paenibacillus, isolated from South China Sea.</title>
        <authorList>
            <person name="Huang H."/>
            <person name="Mo K."/>
            <person name="Hu Y."/>
        </authorList>
    </citation>
    <scope>NUCLEOTIDE SEQUENCE</scope>
    <source>
        <strain evidence="13">IB182363</strain>
    </source>
</reference>
<dbReference type="PROSITE" id="PS50893">
    <property type="entry name" value="ABC_TRANSPORTER_2"/>
    <property type="match status" value="1"/>
</dbReference>
<dbReference type="GO" id="GO:0016887">
    <property type="term" value="F:ATP hydrolysis activity"/>
    <property type="evidence" value="ECO:0007669"/>
    <property type="project" value="InterPro"/>
</dbReference>
<dbReference type="InterPro" id="IPR027417">
    <property type="entry name" value="P-loop_NTPase"/>
</dbReference>
<dbReference type="RefSeq" id="WP_190932127.1">
    <property type="nucleotide sequence ID" value="NZ_JACXJA010000061.1"/>
</dbReference>
<evidence type="ECO:0000313" key="14">
    <source>
        <dbReference type="Proteomes" id="UP000639396"/>
    </source>
</evidence>
<evidence type="ECO:0000256" key="7">
    <source>
        <dbReference type="ARBA" id="ARBA00022840"/>
    </source>
</evidence>
<dbReference type="InterPro" id="IPR036640">
    <property type="entry name" value="ABC1_TM_sf"/>
</dbReference>
<keyword evidence="2" id="KW-0813">Transport</keyword>
<evidence type="ECO:0000256" key="9">
    <source>
        <dbReference type="ARBA" id="ARBA00023136"/>
    </source>
</evidence>
<dbReference type="InterPro" id="IPR011527">
    <property type="entry name" value="ABC1_TM_dom"/>
</dbReference>
<feature type="transmembrane region" description="Helical" evidence="10">
    <location>
        <begin position="35"/>
        <end position="62"/>
    </location>
</feature>
<dbReference type="GO" id="GO:0008234">
    <property type="term" value="F:cysteine-type peptidase activity"/>
    <property type="evidence" value="ECO:0007669"/>
    <property type="project" value="UniProtKB-KW"/>
</dbReference>
<protein>
    <submittedName>
        <fullName evidence="13">ABC transporter ATP-binding protein</fullName>
    </submittedName>
</protein>
<keyword evidence="4 10" id="KW-0812">Transmembrane</keyword>
<dbReference type="Gene3D" id="3.40.50.300">
    <property type="entry name" value="P-loop containing nucleotide triphosphate hydrolases"/>
    <property type="match status" value="1"/>
</dbReference>
<dbReference type="InterPro" id="IPR003593">
    <property type="entry name" value="AAA+_ATPase"/>
</dbReference>
<dbReference type="GO" id="GO:0005886">
    <property type="term" value="C:plasma membrane"/>
    <property type="evidence" value="ECO:0007669"/>
    <property type="project" value="UniProtKB-SubCell"/>
</dbReference>
<feature type="transmembrane region" description="Helical" evidence="10">
    <location>
        <begin position="264"/>
        <end position="282"/>
    </location>
</feature>
<keyword evidence="6" id="KW-0645">Protease</keyword>
<evidence type="ECO:0000256" key="3">
    <source>
        <dbReference type="ARBA" id="ARBA00022475"/>
    </source>
</evidence>
<dbReference type="AlphaFoldDB" id="A0A927CHX5"/>
<dbReference type="FunFam" id="3.40.50.300:FF:000299">
    <property type="entry name" value="ABC transporter ATP-binding protein/permease"/>
    <property type="match status" value="1"/>
</dbReference>
<dbReference type="PANTHER" id="PTHR24221:SF654">
    <property type="entry name" value="ATP-BINDING CASSETTE SUB-FAMILY B MEMBER 6"/>
    <property type="match status" value="1"/>
</dbReference>
<organism evidence="13 14">
    <name type="scientific">Paenibacillus oceani</name>
    <dbReference type="NCBI Taxonomy" id="2772510"/>
    <lineage>
        <taxon>Bacteria</taxon>
        <taxon>Bacillati</taxon>
        <taxon>Bacillota</taxon>
        <taxon>Bacilli</taxon>
        <taxon>Bacillales</taxon>
        <taxon>Paenibacillaceae</taxon>
        <taxon>Paenibacillus</taxon>
    </lineage>
</organism>
<dbReference type="InterPro" id="IPR017871">
    <property type="entry name" value="ABC_transporter-like_CS"/>
</dbReference>
<dbReference type="GO" id="GO:0140359">
    <property type="term" value="F:ABC-type transporter activity"/>
    <property type="evidence" value="ECO:0007669"/>
    <property type="project" value="InterPro"/>
</dbReference>
<keyword evidence="7 13" id="KW-0067">ATP-binding</keyword>
<name>A0A927CHX5_9BACL</name>
<keyword evidence="14" id="KW-1185">Reference proteome</keyword>
<accession>A0A927CHX5</accession>
<dbReference type="Proteomes" id="UP000639396">
    <property type="component" value="Unassembled WGS sequence"/>
</dbReference>
<feature type="domain" description="ABC transporter" evidence="11">
    <location>
        <begin position="357"/>
        <end position="593"/>
    </location>
</feature>
<keyword evidence="6" id="KW-0378">Hydrolase</keyword>
<dbReference type="SUPFAM" id="SSF52540">
    <property type="entry name" value="P-loop containing nucleoside triphosphate hydrolases"/>
    <property type="match status" value="1"/>
</dbReference>
<keyword evidence="8 10" id="KW-1133">Transmembrane helix</keyword>
<dbReference type="Gene3D" id="1.20.1560.10">
    <property type="entry name" value="ABC transporter type 1, transmembrane domain"/>
    <property type="match status" value="1"/>
</dbReference>
<keyword evidence="6" id="KW-0788">Thiol protease</keyword>
<evidence type="ECO:0000256" key="8">
    <source>
        <dbReference type="ARBA" id="ARBA00022989"/>
    </source>
</evidence>
<dbReference type="InterPro" id="IPR039421">
    <property type="entry name" value="Type_1_exporter"/>
</dbReference>
<feature type="transmembrane region" description="Helical" evidence="10">
    <location>
        <begin position="74"/>
        <end position="93"/>
    </location>
</feature>
<proteinExistence type="predicted"/>
<gene>
    <name evidence="13" type="ORF">IDH45_31525</name>
</gene>
<comment type="subcellular location">
    <subcellularLocation>
        <location evidence="1">Cell membrane</location>
        <topology evidence="1">Multi-pass membrane protein</topology>
    </subcellularLocation>
</comment>
<dbReference type="SMART" id="SM00382">
    <property type="entry name" value="AAA"/>
    <property type="match status" value="1"/>
</dbReference>